<organism evidence="1 2">
    <name type="scientific">Streptomyces solicathayae</name>
    <dbReference type="NCBI Taxonomy" id="3081768"/>
    <lineage>
        <taxon>Bacteria</taxon>
        <taxon>Bacillati</taxon>
        <taxon>Actinomycetota</taxon>
        <taxon>Actinomycetes</taxon>
        <taxon>Kitasatosporales</taxon>
        <taxon>Streptomycetaceae</taxon>
        <taxon>Streptomyces</taxon>
    </lineage>
</organism>
<proteinExistence type="predicted"/>
<dbReference type="Proteomes" id="UP001301731">
    <property type="component" value="Chromosome"/>
</dbReference>
<accession>A0ABZ0LPL6</accession>
<evidence type="ECO:0000313" key="1">
    <source>
        <dbReference type="EMBL" id="WOX21446.1"/>
    </source>
</evidence>
<protein>
    <submittedName>
        <fullName evidence="1">Uncharacterized protein</fullName>
    </submittedName>
</protein>
<gene>
    <name evidence="1" type="ORF">R2D22_08580</name>
</gene>
<dbReference type="EMBL" id="CP137573">
    <property type="protein sequence ID" value="WOX21446.1"/>
    <property type="molecule type" value="Genomic_DNA"/>
</dbReference>
<name>A0ABZ0LPL6_9ACTN</name>
<keyword evidence="2" id="KW-1185">Reference proteome</keyword>
<evidence type="ECO:0000313" key="2">
    <source>
        <dbReference type="Proteomes" id="UP001301731"/>
    </source>
</evidence>
<reference evidence="1 2" key="1">
    <citation type="submission" date="2023-10" db="EMBL/GenBank/DDBJ databases">
        <title>The genome sequence of Streptomyces sp. HUAS YS2.</title>
        <authorList>
            <person name="Mo P."/>
        </authorList>
    </citation>
    <scope>NUCLEOTIDE SEQUENCE [LARGE SCALE GENOMIC DNA]</scope>
    <source>
        <strain evidence="1 2">HUAS YS2</strain>
    </source>
</reference>
<dbReference type="RefSeq" id="WP_318102366.1">
    <property type="nucleotide sequence ID" value="NZ_CP137573.1"/>
</dbReference>
<sequence>MTDSLLSVLRERPRLAELAAFPFNFDLARADHGEEVVLVSGASLEPIAGDDTGGTYFLCDGTAVLYASSEGEAGLLGESVTDALEILIGLPGWWDVLHPDADAREAVQLPYAPELDTMRAELRAGLGLPERSPEELLARLHGTLLRTEPGYVLLNAEEGLAYELLDDLPRPTLREQVLAAGLPDKPELGELPDEGDEFGWVAVAARAGLTAEARIRLIRLLDDTGPDAVRLRRIVEGLEAVGDPGHAARAQRLFLSLQDTALARGAASRILARLERLAGDHAAARRALDRAVTALDAPPLPPSVPPVPGQEELGLGLPEPVGDTSAQGWRRRGTGRMVAEEFLRLALAEAEAGRARQAREALDEARALLDGMTGPNGDLGDLSRRAAWAVQALPRTTV</sequence>